<dbReference type="PRINTS" id="PR00455">
    <property type="entry name" value="HTHTETR"/>
</dbReference>
<organism evidence="4 5">
    <name type="scientific">Roseburia faecis</name>
    <dbReference type="NCBI Taxonomy" id="301302"/>
    <lineage>
        <taxon>Bacteria</taxon>
        <taxon>Bacillati</taxon>
        <taxon>Bacillota</taxon>
        <taxon>Clostridia</taxon>
        <taxon>Lachnospirales</taxon>
        <taxon>Lachnospiraceae</taxon>
        <taxon>Roseburia</taxon>
    </lineage>
</organism>
<dbReference type="PANTHER" id="PTHR30328">
    <property type="entry name" value="TRANSCRIPTIONAL REPRESSOR"/>
    <property type="match status" value="1"/>
</dbReference>
<dbReference type="Gene3D" id="1.10.10.60">
    <property type="entry name" value="Homeodomain-like"/>
    <property type="match status" value="1"/>
</dbReference>
<dbReference type="STRING" id="301302.ERS852420_02388"/>
<feature type="DNA-binding region" description="H-T-H motif" evidence="2">
    <location>
        <begin position="25"/>
        <end position="44"/>
    </location>
</feature>
<dbReference type="EMBL" id="CVRR01000017">
    <property type="protein sequence ID" value="CRL37396.1"/>
    <property type="molecule type" value="Genomic_DNA"/>
</dbReference>
<accession>A0A0M6WKA1</accession>
<dbReference type="GO" id="GO:0003677">
    <property type="term" value="F:DNA binding"/>
    <property type="evidence" value="ECO:0007669"/>
    <property type="project" value="UniProtKB-UniRule"/>
</dbReference>
<evidence type="ECO:0000259" key="3">
    <source>
        <dbReference type="PROSITE" id="PS50977"/>
    </source>
</evidence>
<evidence type="ECO:0000256" key="1">
    <source>
        <dbReference type="ARBA" id="ARBA00023125"/>
    </source>
</evidence>
<dbReference type="GO" id="GO:0006355">
    <property type="term" value="P:regulation of DNA-templated transcription"/>
    <property type="evidence" value="ECO:0007669"/>
    <property type="project" value="UniProtKB-ARBA"/>
</dbReference>
<proteinExistence type="predicted"/>
<dbReference type="PANTHER" id="PTHR30328:SF54">
    <property type="entry name" value="HTH-TYPE TRANSCRIPTIONAL REPRESSOR SCO4008"/>
    <property type="match status" value="1"/>
</dbReference>
<dbReference type="InterPro" id="IPR009057">
    <property type="entry name" value="Homeodomain-like_sf"/>
</dbReference>
<gene>
    <name evidence="4" type="ORF">M72_28471</name>
</gene>
<dbReference type="InterPro" id="IPR036271">
    <property type="entry name" value="Tet_transcr_reg_TetR-rel_C_sf"/>
</dbReference>
<evidence type="ECO:0000313" key="5">
    <source>
        <dbReference type="Proteomes" id="UP000049979"/>
    </source>
</evidence>
<dbReference type="Proteomes" id="UP000049979">
    <property type="component" value="Unassembled WGS sequence"/>
</dbReference>
<dbReference type="SUPFAM" id="SSF48498">
    <property type="entry name" value="Tetracyclin repressor-like, C-terminal domain"/>
    <property type="match status" value="1"/>
</dbReference>
<dbReference type="Pfam" id="PF00440">
    <property type="entry name" value="TetR_N"/>
    <property type="match status" value="1"/>
</dbReference>
<dbReference type="AlphaFoldDB" id="A0A0M6WKA1"/>
<evidence type="ECO:0000256" key="2">
    <source>
        <dbReference type="PROSITE-ProRule" id="PRU00335"/>
    </source>
</evidence>
<dbReference type="InterPro" id="IPR001647">
    <property type="entry name" value="HTH_TetR"/>
</dbReference>
<name>A0A0M6WKA1_9FIRM</name>
<dbReference type="PROSITE" id="PS50977">
    <property type="entry name" value="HTH_TETR_2"/>
    <property type="match status" value="1"/>
</dbReference>
<sequence>MNKELKENIMQGTLQAFNQKGLKFTMDDIAKILGISKKTIYQVFRDKEALFLETVDYLFDRIKDSEQKIVENPEMDTLQKIHTILGVMPECYQDVDFRQLYQLKEKYPEIYHQVEVRLETGWETTIALLEQGMQEGVIRPVRIPILKMMLEASLEQFFQRDILLQNEITYAQALQEVVGILMYGIASER</sequence>
<dbReference type="InterPro" id="IPR050109">
    <property type="entry name" value="HTH-type_TetR-like_transc_reg"/>
</dbReference>
<dbReference type="RefSeq" id="WP_055067697.1">
    <property type="nucleotide sequence ID" value="NZ_CP173697.1"/>
</dbReference>
<protein>
    <submittedName>
        <fullName evidence="4">TetR family transcriptional regulator</fullName>
    </submittedName>
</protein>
<feature type="domain" description="HTH tetR-type" evidence="3">
    <location>
        <begin position="3"/>
        <end position="62"/>
    </location>
</feature>
<dbReference type="Gene3D" id="1.10.357.10">
    <property type="entry name" value="Tetracycline Repressor, domain 2"/>
    <property type="match status" value="1"/>
</dbReference>
<dbReference type="SUPFAM" id="SSF46689">
    <property type="entry name" value="Homeodomain-like"/>
    <property type="match status" value="1"/>
</dbReference>
<keyword evidence="5" id="KW-1185">Reference proteome</keyword>
<dbReference type="OrthoDB" id="9812134at2"/>
<reference evidence="5" key="1">
    <citation type="submission" date="2015-05" db="EMBL/GenBank/DDBJ databases">
        <authorList>
            <consortium name="Pathogen Informatics"/>
        </authorList>
    </citation>
    <scope>NUCLEOTIDE SEQUENCE [LARGE SCALE GENOMIC DNA]</scope>
    <source>
        <strain evidence="5">M72</strain>
    </source>
</reference>
<evidence type="ECO:0000313" key="4">
    <source>
        <dbReference type="EMBL" id="CRL37396.1"/>
    </source>
</evidence>
<keyword evidence="1 2" id="KW-0238">DNA-binding</keyword>